<reference evidence="1 2" key="1">
    <citation type="submission" date="2013-11" db="EMBL/GenBank/DDBJ databases">
        <title>Genome sequencing of Stegodyphus mimosarum.</title>
        <authorList>
            <person name="Bechsgaard J."/>
        </authorList>
    </citation>
    <scope>NUCLEOTIDE SEQUENCE [LARGE SCALE GENOMIC DNA]</scope>
</reference>
<evidence type="ECO:0000313" key="1">
    <source>
        <dbReference type="EMBL" id="KFM64941.1"/>
    </source>
</evidence>
<gene>
    <name evidence="1" type="ORF">X975_09644</name>
</gene>
<evidence type="ECO:0000313" key="2">
    <source>
        <dbReference type="Proteomes" id="UP000054359"/>
    </source>
</evidence>
<sequence length="73" mass="8750">MSHISMKFCYIIGILFHFSLLFKLLFCSKIRKLRLNFSKHKISHIHASSHRNYFITTFNICSRGLLFPNAFRR</sequence>
<proteinExistence type="predicted"/>
<accession>A0A087TIK2</accession>
<keyword evidence="2" id="KW-1185">Reference proteome</keyword>
<dbReference type="Proteomes" id="UP000054359">
    <property type="component" value="Unassembled WGS sequence"/>
</dbReference>
<dbReference type="AlphaFoldDB" id="A0A087TIK2"/>
<protein>
    <submittedName>
        <fullName evidence="1">Uncharacterized protein</fullName>
    </submittedName>
</protein>
<name>A0A087TIK2_STEMI</name>
<dbReference type="EMBL" id="KK115365">
    <property type="protein sequence ID" value="KFM64941.1"/>
    <property type="molecule type" value="Genomic_DNA"/>
</dbReference>
<organism evidence="1 2">
    <name type="scientific">Stegodyphus mimosarum</name>
    <name type="common">African social velvet spider</name>
    <dbReference type="NCBI Taxonomy" id="407821"/>
    <lineage>
        <taxon>Eukaryota</taxon>
        <taxon>Metazoa</taxon>
        <taxon>Ecdysozoa</taxon>
        <taxon>Arthropoda</taxon>
        <taxon>Chelicerata</taxon>
        <taxon>Arachnida</taxon>
        <taxon>Araneae</taxon>
        <taxon>Araneomorphae</taxon>
        <taxon>Entelegynae</taxon>
        <taxon>Eresoidea</taxon>
        <taxon>Eresidae</taxon>
        <taxon>Stegodyphus</taxon>
    </lineage>
</organism>
<feature type="non-terminal residue" evidence="1">
    <location>
        <position position="73"/>
    </location>
</feature>